<evidence type="ECO:0000313" key="7">
    <source>
        <dbReference type="Proteomes" id="UP000035760"/>
    </source>
</evidence>
<organism evidence="6 7">
    <name type="scientific">Candidatus Competibacter denitrificans Run_A_D11</name>
    <dbReference type="NCBI Taxonomy" id="1400863"/>
    <lineage>
        <taxon>Bacteria</taxon>
        <taxon>Pseudomonadati</taxon>
        <taxon>Pseudomonadota</taxon>
        <taxon>Gammaproteobacteria</taxon>
        <taxon>Candidatus Competibacteraceae</taxon>
        <taxon>Candidatus Competibacter</taxon>
    </lineage>
</organism>
<feature type="transmembrane region" description="Helical" evidence="5">
    <location>
        <begin position="85"/>
        <end position="111"/>
    </location>
</feature>
<evidence type="ECO:0000256" key="2">
    <source>
        <dbReference type="ARBA" id="ARBA00022692"/>
    </source>
</evidence>
<dbReference type="InterPro" id="IPR003418">
    <property type="entry name" value="Fumarate_red_D"/>
</dbReference>
<keyword evidence="1" id="KW-1003">Cell membrane</keyword>
<dbReference type="EMBL" id="CBTJ020000036">
    <property type="protein sequence ID" value="CDI02374.1"/>
    <property type="molecule type" value="Genomic_DNA"/>
</dbReference>
<dbReference type="NCBIfam" id="NF003977">
    <property type="entry name" value="PRK05470.1-1"/>
    <property type="match status" value="1"/>
</dbReference>
<feature type="transmembrane region" description="Helical" evidence="5">
    <location>
        <begin position="55"/>
        <end position="73"/>
    </location>
</feature>
<evidence type="ECO:0000256" key="3">
    <source>
        <dbReference type="ARBA" id="ARBA00022989"/>
    </source>
</evidence>
<keyword evidence="4 5" id="KW-0472">Membrane</keyword>
<evidence type="ECO:0000256" key="1">
    <source>
        <dbReference type="ARBA" id="ARBA00022475"/>
    </source>
</evidence>
<evidence type="ECO:0000256" key="5">
    <source>
        <dbReference type="SAM" id="Phobius"/>
    </source>
</evidence>
<keyword evidence="7" id="KW-1185">Reference proteome</keyword>
<dbReference type="OrthoDB" id="9804636at2"/>
<keyword evidence="3 5" id="KW-1133">Transmembrane helix</keyword>
<evidence type="ECO:0000256" key="4">
    <source>
        <dbReference type="ARBA" id="ARBA00023136"/>
    </source>
</evidence>
<dbReference type="Proteomes" id="UP000035760">
    <property type="component" value="Unassembled WGS sequence"/>
</dbReference>
<feature type="transmembrane region" description="Helical" evidence="5">
    <location>
        <begin position="12"/>
        <end position="35"/>
    </location>
</feature>
<name>W6M6X4_9GAMM</name>
<sequence>MAKSNKPIVWGLFAAGGTVTAFITPVLVLLTLFAAMRFAPSLFTYESIHAFAANWLGKLIIFGVITLSLWHAAHRFRITAFDFGIRADLVVATILYIIAALGTISTFFSLLSIH</sequence>
<dbReference type="GO" id="GO:0006106">
    <property type="term" value="P:fumarate metabolic process"/>
    <property type="evidence" value="ECO:0007669"/>
    <property type="project" value="InterPro"/>
</dbReference>
<dbReference type="SUPFAM" id="SSF81343">
    <property type="entry name" value="Fumarate reductase respiratory complex transmembrane subunits"/>
    <property type="match status" value="1"/>
</dbReference>
<keyword evidence="2 5" id="KW-0812">Transmembrane</keyword>
<dbReference type="InterPro" id="IPR034804">
    <property type="entry name" value="SQR/QFR_C/D"/>
</dbReference>
<accession>W6M6X4</accession>
<dbReference type="GO" id="GO:0016020">
    <property type="term" value="C:membrane"/>
    <property type="evidence" value="ECO:0007669"/>
    <property type="project" value="InterPro"/>
</dbReference>
<dbReference type="STRING" id="1400863.BN873_30038"/>
<dbReference type="AlphaFoldDB" id="W6M6X4"/>
<dbReference type="RefSeq" id="WP_048672510.1">
    <property type="nucleotide sequence ID" value="NZ_CBTJ020000036.1"/>
</dbReference>
<reference evidence="6" key="2">
    <citation type="submission" date="2014-03" db="EMBL/GenBank/DDBJ databases">
        <title>Candidatus Competibacter-lineage genomes retrieved from metagenomes reveal functional metabolic diversity.</title>
        <authorList>
            <person name="McIlroy S.J."/>
            <person name="Albertsen M."/>
            <person name="Andresen E.K."/>
            <person name="Saunders A.M."/>
            <person name="Kristiansen R."/>
            <person name="Stokholm-Bjerregaard M."/>
            <person name="Nielsen K.L."/>
            <person name="Nielsen P.H."/>
        </authorList>
    </citation>
    <scope>NUCLEOTIDE SEQUENCE</scope>
    <source>
        <strain evidence="6">Run_A_D11</strain>
    </source>
</reference>
<evidence type="ECO:0000313" key="6">
    <source>
        <dbReference type="EMBL" id="CDI02374.1"/>
    </source>
</evidence>
<proteinExistence type="predicted"/>
<dbReference type="Gene3D" id="1.20.1300.10">
    <property type="entry name" value="Fumarate reductase/succinate dehydrogenase, transmembrane subunit"/>
    <property type="match status" value="1"/>
</dbReference>
<dbReference type="Pfam" id="PF02313">
    <property type="entry name" value="Fumarate_red_D"/>
    <property type="match status" value="1"/>
</dbReference>
<gene>
    <name evidence="6" type="ORF">BN873_30038</name>
</gene>
<reference evidence="6" key="1">
    <citation type="submission" date="2013-07" db="EMBL/GenBank/DDBJ databases">
        <authorList>
            <person name="McIlroy S."/>
        </authorList>
    </citation>
    <scope>NUCLEOTIDE SEQUENCE [LARGE SCALE GENOMIC DNA]</scope>
    <source>
        <strain evidence="6">Run_A_D11</strain>
    </source>
</reference>
<protein>
    <submittedName>
        <fullName evidence="6">Succinate dehydrogenase/fumarate reductase D subunit</fullName>
    </submittedName>
</protein>
<comment type="caution">
    <text evidence="6">The sequence shown here is derived from an EMBL/GenBank/DDBJ whole genome shotgun (WGS) entry which is preliminary data.</text>
</comment>